<dbReference type="NCBIfam" id="NF000586">
    <property type="entry name" value="PRK00011.1"/>
    <property type="match status" value="1"/>
</dbReference>
<organism evidence="9 10">
    <name type="scientific">Candidatus Roizmanbacteria bacterium CG_4_10_14_0_2_um_filter_39_13</name>
    <dbReference type="NCBI Taxonomy" id="1974825"/>
    <lineage>
        <taxon>Bacteria</taxon>
        <taxon>Candidatus Roizmaniibacteriota</taxon>
    </lineage>
</organism>
<dbReference type="SUPFAM" id="SSF53383">
    <property type="entry name" value="PLP-dependent transferases"/>
    <property type="match status" value="1"/>
</dbReference>
<dbReference type="InterPro" id="IPR015422">
    <property type="entry name" value="PyrdxlP-dep_Trfase_small"/>
</dbReference>
<evidence type="ECO:0000256" key="6">
    <source>
        <dbReference type="HAMAP-Rule" id="MF_00051"/>
    </source>
</evidence>
<keyword evidence="4 6" id="KW-0808">Transferase</keyword>
<evidence type="ECO:0000256" key="7">
    <source>
        <dbReference type="PIRSR" id="PIRSR000412-50"/>
    </source>
</evidence>
<evidence type="ECO:0000256" key="4">
    <source>
        <dbReference type="ARBA" id="ARBA00022679"/>
    </source>
</evidence>
<dbReference type="UniPathway" id="UPA00193"/>
<gene>
    <name evidence="6 9" type="primary">glyA</name>
    <name evidence="9" type="ORF">COY16_01355</name>
</gene>
<dbReference type="InterPro" id="IPR001085">
    <property type="entry name" value="Ser_HO-MeTrfase"/>
</dbReference>
<dbReference type="Gene3D" id="3.40.640.10">
    <property type="entry name" value="Type I PLP-dependent aspartate aminotransferase-like (Major domain)"/>
    <property type="match status" value="1"/>
</dbReference>
<keyword evidence="6" id="KW-0963">Cytoplasm</keyword>
<comment type="pathway">
    <text evidence="6">Amino-acid biosynthesis; glycine biosynthesis; glycine from L-serine: step 1/1.</text>
</comment>
<dbReference type="UniPathway" id="UPA00288">
    <property type="reaction ID" value="UER01023"/>
</dbReference>
<evidence type="ECO:0000256" key="2">
    <source>
        <dbReference type="ARBA" id="ARBA00006376"/>
    </source>
</evidence>
<dbReference type="PANTHER" id="PTHR11680:SF35">
    <property type="entry name" value="SERINE HYDROXYMETHYLTRANSFERASE 1"/>
    <property type="match status" value="1"/>
</dbReference>
<feature type="domain" description="Serine hydroxymethyltransferase-like" evidence="8">
    <location>
        <begin position="5"/>
        <end position="391"/>
    </location>
</feature>
<reference evidence="10" key="1">
    <citation type="submission" date="2017-09" db="EMBL/GenBank/DDBJ databases">
        <title>Depth-based differentiation of microbial function through sediment-hosted aquifers and enrichment of novel symbionts in the deep terrestrial subsurface.</title>
        <authorList>
            <person name="Probst A.J."/>
            <person name="Ladd B."/>
            <person name="Jarett J.K."/>
            <person name="Geller-Mcgrath D.E."/>
            <person name="Sieber C.M.K."/>
            <person name="Emerson J.B."/>
            <person name="Anantharaman K."/>
            <person name="Thomas B.C."/>
            <person name="Malmstrom R."/>
            <person name="Stieglmeier M."/>
            <person name="Klingl A."/>
            <person name="Woyke T."/>
            <person name="Ryan C.M."/>
            <person name="Banfield J.F."/>
        </authorList>
    </citation>
    <scope>NUCLEOTIDE SEQUENCE [LARGE SCALE GENOMIC DNA]</scope>
</reference>
<dbReference type="InterPro" id="IPR019798">
    <property type="entry name" value="Ser_HO-MeTrfase_PLP_BS"/>
</dbReference>
<evidence type="ECO:0000256" key="5">
    <source>
        <dbReference type="ARBA" id="ARBA00022898"/>
    </source>
</evidence>
<dbReference type="Gene3D" id="3.90.1150.10">
    <property type="entry name" value="Aspartate Aminotransferase, domain 1"/>
    <property type="match status" value="1"/>
</dbReference>
<comment type="pathway">
    <text evidence="6">One-carbon metabolism; tetrahydrofolate interconversion.</text>
</comment>
<comment type="similarity">
    <text evidence="2 6">Belongs to the SHMT family.</text>
</comment>
<dbReference type="InterPro" id="IPR039429">
    <property type="entry name" value="SHMT-like_dom"/>
</dbReference>
<dbReference type="PROSITE" id="PS00096">
    <property type="entry name" value="SHMT"/>
    <property type="match status" value="1"/>
</dbReference>
<dbReference type="GO" id="GO:0004372">
    <property type="term" value="F:glycine hydroxymethyltransferase activity"/>
    <property type="evidence" value="ECO:0007669"/>
    <property type="project" value="UniProtKB-UniRule"/>
</dbReference>
<dbReference type="PANTHER" id="PTHR11680">
    <property type="entry name" value="SERINE HYDROXYMETHYLTRANSFERASE"/>
    <property type="match status" value="1"/>
</dbReference>
<feature type="modified residue" description="N6-(pyridoxal phosphate)lysine" evidence="6 7">
    <location>
        <position position="230"/>
    </location>
</feature>
<evidence type="ECO:0000313" key="9">
    <source>
        <dbReference type="EMBL" id="PIZ63628.1"/>
    </source>
</evidence>
<feature type="binding site" evidence="6">
    <location>
        <begin position="362"/>
        <end position="364"/>
    </location>
    <ligand>
        <name>(6S)-5,6,7,8-tetrahydrofolate</name>
        <dbReference type="ChEBI" id="CHEBI:57453"/>
    </ligand>
</feature>
<dbReference type="GO" id="GO:0032259">
    <property type="term" value="P:methylation"/>
    <property type="evidence" value="ECO:0007669"/>
    <property type="project" value="UniProtKB-KW"/>
</dbReference>
<proteinExistence type="inferred from homology"/>
<comment type="subcellular location">
    <subcellularLocation>
        <location evidence="6">Cytoplasm</location>
    </subcellularLocation>
</comment>
<dbReference type="EC" id="2.1.2.1" evidence="6"/>
<protein>
    <recommendedName>
        <fullName evidence="6">Serine hydroxymethyltransferase</fullName>
        <shortName evidence="6">SHMT</shortName>
        <shortName evidence="6">Serine methylase</shortName>
        <ecNumber evidence="6">2.1.2.1</ecNumber>
    </recommendedName>
</protein>
<dbReference type="CDD" id="cd00378">
    <property type="entry name" value="SHMT"/>
    <property type="match status" value="1"/>
</dbReference>
<dbReference type="InterPro" id="IPR015421">
    <property type="entry name" value="PyrdxlP-dep_Trfase_major"/>
</dbReference>
<comment type="subunit">
    <text evidence="6">Homodimer.</text>
</comment>
<comment type="caution">
    <text evidence="9">The sequence shown here is derived from an EMBL/GenBank/DDBJ whole genome shotgun (WGS) entry which is preliminary data.</text>
</comment>
<dbReference type="Proteomes" id="UP000228503">
    <property type="component" value="Unassembled WGS sequence"/>
</dbReference>
<feature type="site" description="Plays an important role in substrate specificity" evidence="6">
    <location>
        <position position="229"/>
    </location>
</feature>
<dbReference type="EMBL" id="PFOB01000017">
    <property type="protein sequence ID" value="PIZ63628.1"/>
    <property type="molecule type" value="Genomic_DNA"/>
</dbReference>
<evidence type="ECO:0000313" key="10">
    <source>
        <dbReference type="Proteomes" id="UP000228503"/>
    </source>
</evidence>
<dbReference type="GO" id="GO:0005829">
    <property type="term" value="C:cytosol"/>
    <property type="evidence" value="ECO:0007669"/>
    <property type="project" value="TreeGrafter"/>
</dbReference>
<sequence length="446" mass="49133">MAPMKKQDKKIYNLIKEETERQRCGIELIPSENYASEHVRNPLSSAFVNKYSEGYPYKRYYGGNEFVDKVEELAQNRVKKLFGVEYANVQPYSGSPANFAVYMATCQPGDTIMGQALITGGHLTHGAHVSFSAIYFKSQQYGVGTKKQGKDGLFDFKEIRALALKHKPKLIWVGASAYPLQIPFAKFAKIADEVGAYLAADIAHIAGLIAGGMHPSPVPYAHIITTTTHKTLRGPRGGIIMVTKKGLKKDPELPKKLNKAIFPGLQGGPHDNQTAAIAAALYEASQPSFTTYAKRIVKNSKILAKTLMDGGLNLVGEGSENHLILVDLTQTHGAGSGYFAEYALDAVGLTLNKNTVPGEQSSPFYPSGIRLGTPAATTRGMKEKDMKFIGKQMLKVLEIVKKYQLPTEKTERKEYLSKFRKEIDSNKLLKSIKKEVRQMAIGFKIP</sequence>
<comment type="caution">
    <text evidence="6">Lacks conserved residue(s) required for the propagation of feature annotation.</text>
</comment>
<dbReference type="GO" id="GO:0030170">
    <property type="term" value="F:pyridoxal phosphate binding"/>
    <property type="evidence" value="ECO:0007669"/>
    <property type="project" value="UniProtKB-UniRule"/>
</dbReference>
<dbReference type="HAMAP" id="MF_00051">
    <property type="entry name" value="SHMT"/>
    <property type="match status" value="1"/>
</dbReference>
<keyword evidence="6" id="KW-0028">Amino-acid biosynthesis</keyword>
<evidence type="ECO:0000259" key="8">
    <source>
        <dbReference type="Pfam" id="PF00464"/>
    </source>
</evidence>
<keyword evidence="9" id="KW-0489">Methyltransferase</keyword>
<evidence type="ECO:0000256" key="3">
    <source>
        <dbReference type="ARBA" id="ARBA00022563"/>
    </source>
</evidence>
<feature type="binding site" evidence="6">
    <location>
        <begin position="121"/>
        <end position="123"/>
    </location>
    <ligand>
        <name>(6S)-5,6,7,8-tetrahydrofolate</name>
        <dbReference type="ChEBI" id="CHEBI:57453"/>
    </ligand>
</feature>
<name>A0A2M7U0N8_9BACT</name>
<accession>A0A2M7U0N8</accession>
<dbReference type="PIRSF" id="PIRSF000412">
    <property type="entry name" value="SHMT"/>
    <property type="match status" value="1"/>
</dbReference>
<dbReference type="GO" id="GO:0019264">
    <property type="term" value="P:glycine biosynthetic process from serine"/>
    <property type="evidence" value="ECO:0007669"/>
    <property type="project" value="UniProtKB-UniRule"/>
</dbReference>
<comment type="function">
    <text evidence="6">Catalyzes the reversible interconversion of serine and glycine with tetrahydrofolate (THF) serving as the one-carbon carrier. This reaction serves as the major source of one-carbon groups required for the biosynthesis of purines, thymidylate, methionine, and other important biomolecules. Also exhibits THF-independent aldolase activity toward beta-hydroxyamino acids, producing glycine and aldehydes, via a retro-aldol mechanism.</text>
</comment>
<dbReference type="InterPro" id="IPR049943">
    <property type="entry name" value="Ser_HO-MeTrfase-like"/>
</dbReference>
<comment type="catalytic activity">
    <reaction evidence="6">
        <text>(6R)-5,10-methylene-5,6,7,8-tetrahydrofolate + glycine + H2O = (6S)-5,6,7,8-tetrahydrofolate + L-serine</text>
        <dbReference type="Rhea" id="RHEA:15481"/>
        <dbReference type="ChEBI" id="CHEBI:15377"/>
        <dbReference type="ChEBI" id="CHEBI:15636"/>
        <dbReference type="ChEBI" id="CHEBI:33384"/>
        <dbReference type="ChEBI" id="CHEBI:57305"/>
        <dbReference type="ChEBI" id="CHEBI:57453"/>
        <dbReference type="EC" id="2.1.2.1"/>
    </reaction>
</comment>
<dbReference type="GO" id="GO:0008168">
    <property type="term" value="F:methyltransferase activity"/>
    <property type="evidence" value="ECO:0007669"/>
    <property type="project" value="UniProtKB-KW"/>
</dbReference>
<dbReference type="AlphaFoldDB" id="A0A2M7U0N8"/>
<dbReference type="Pfam" id="PF00464">
    <property type="entry name" value="SHMT"/>
    <property type="match status" value="1"/>
</dbReference>
<keyword evidence="3 6" id="KW-0554">One-carbon metabolism</keyword>
<evidence type="ECO:0000256" key="1">
    <source>
        <dbReference type="ARBA" id="ARBA00001933"/>
    </source>
</evidence>
<comment type="cofactor">
    <cofactor evidence="1 6 7">
        <name>pyridoxal 5'-phosphate</name>
        <dbReference type="ChEBI" id="CHEBI:597326"/>
    </cofactor>
</comment>
<keyword evidence="5 6" id="KW-0663">Pyridoxal phosphate</keyword>
<dbReference type="InterPro" id="IPR015424">
    <property type="entry name" value="PyrdxlP-dep_Trfase"/>
</dbReference>
<feature type="binding site" evidence="6">
    <location>
        <position position="117"/>
    </location>
    <ligand>
        <name>(6S)-5,6,7,8-tetrahydrofolate</name>
        <dbReference type="ChEBI" id="CHEBI:57453"/>
    </ligand>
</feature>
<dbReference type="GO" id="GO:0035999">
    <property type="term" value="P:tetrahydrofolate interconversion"/>
    <property type="evidence" value="ECO:0007669"/>
    <property type="project" value="UniProtKB-UniRule"/>
</dbReference>